<feature type="transmembrane region" description="Helical" evidence="8">
    <location>
        <begin position="32"/>
        <end position="58"/>
    </location>
</feature>
<proteinExistence type="inferred from homology"/>
<feature type="transmembrane region" description="Helical" evidence="8">
    <location>
        <begin position="143"/>
        <end position="168"/>
    </location>
</feature>
<dbReference type="AlphaFoldDB" id="A0A193FTP7"/>
<dbReference type="GO" id="GO:0019646">
    <property type="term" value="P:aerobic electron transport chain"/>
    <property type="evidence" value="ECO:0007669"/>
    <property type="project" value="InterPro"/>
</dbReference>
<keyword evidence="5 8" id="KW-1133">Transmembrane helix</keyword>
<evidence type="ECO:0000256" key="1">
    <source>
        <dbReference type="ARBA" id="ARBA00004651"/>
    </source>
</evidence>
<evidence type="ECO:0000256" key="4">
    <source>
        <dbReference type="ARBA" id="ARBA00022692"/>
    </source>
</evidence>
<keyword evidence="6 8" id="KW-0472">Membrane</keyword>
<dbReference type="PROSITE" id="PS50253">
    <property type="entry name" value="COX3"/>
    <property type="match status" value="1"/>
</dbReference>
<dbReference type="EMBL" id="CP016171">
    <property type="protein sequence ID" value="ANN71132.1"/>
    <property type="molecule type" value="Genomic_DNA"/>
</dbReference>
<evidence type="ECO:0000256" key="6">
    <source>
        <dbReference type="ARBA" id="ARBA00023136"/>
    </source>
</evidence>
<dbReference type="GO" id="GO:0004129">
    <property type="term" value="F:cytochrome-c oxidase activity"/>
    <property type="evidence" value="ECO:0007669"/>
    <property type="project" value="InterPro"/>
</dbReference>
<dbReference type="Pfam" id="PF00510">
    <property type="entry name" value="COX3"/>
    <property type="match status" value="1"/>
</dbReference>
<dbReference type="Proteomes" id="UP000092213">
    <property type="component" value="Chromosome"/>
</dbReference>
<protein>
    <submittedName>
        <fullName evidence="10">Cytochrome C oxidase subunit III</fullName>
    </submittedName>
</protein>
<comment type="similarity">
    <text evidence="2 7">Belongs to the cytochrome c oxidase subunit 3 family.</text>
</comment>
<dbReference type="SUPFAM" id="SSF81452">
    <property type="entry name" value="Cytochrome c oxidase subunit III-like"/>
    <property type="match status" value="1"/>
</dbReference>
<evidence type="ECO:0000313" key="11">
    <source>
        <dbReference type="Proteomes" id="UP000092213"/>
    </source>
</evidence>
<accession>A0A193FTP7</accession>
<evidence type="ECO:0000256" key="7">
    <source>
        <dbReference type="RuleBase" id="RU003376"/>
    </source>
</evidence>
<reference evidence="10 11" key="1">
    <citation type="submission" date="2016-06" db="EMBL/GenBank/DDBJ databases">
        <title>Complete genome sequences of Bordetella bronchialis and Bordetella flabilis.</title>
        <authorList>
            <person name="LiPuma J.J."/>
            <person name="Spilker T."/>
        </authorList>
    </citation>
    <scope>NUCLEOTIDE SEQUENCE [LARGE SCALE GENOMIC DNA]</scope>
    <source>
        <strain evidence="10 11">AU17976</strain>
    </source>
</reference>
<dbReference type="Gene3D" id="1.20.120.80">
    <property type="entry name" value="Cytochrome c oxidase, subunit III, four-helix bundle"/>
    <property type="match status" value="1"/>
</dbReference>
<dbReference type="InterPro" id="IPR035973">
    <property type="entry name" value="Cyt_c_oxidase_su3-like_sf"/>
</dbReference>
<evidence type="ECO:0000256" key="3">
    <source>
        <dbReference type="ARBA" id="ARBA00022475"/>
    </source>
</evidence>
<sequence>MTHRHGEEVAVAAGTAIDVSGLPTYGFGHRSLMWWGTMGLMLIEGTVFAIGVMSYFYLRGLAPQWPIAADPPALAWGTANTVLLLASLWPNHLAKRAAERQQRARAALWVVVCVVLAAVFLALRALEFTALNVSWNENAYGALVWFLLGLHTTHLITDTVDTAVLAALLFTQRFDGRRYVDVSENAMYWYFVVFSWVPIYAVIYLAPRF</sequence>
<keyword evidence="3" id="KW-1003">Cell membrane</keyword>
<feature type="transmembrane region" description="Helical" evidence="8">
    <location>
        <begin position="188"/>
        <end position="206"/>
    </location>
</feature>
<feature type="transmembrane region" description="Helical" evidence="8">
    <location>
        <begin position="73"/>
        <end position="94"/>
    </location>
</feature>
<dbReference type="RefSeq" id="WP_066668715.1">
    <property type="nucleotide sequence ID" value="NZ_CP016171.1"/>
</dbReference>
<evidence type="ECO:0000313" key="10">
    <source>
        <dbReference type="EMBL" id="ANN71132.1"/>
    </source>
</evidence>
<dbReference type="PANTHER" id="PTHR11403:SF2">
    <property type="entry name" value="CYTOCHROME BO(3) UBIQUINOL OXIDASE SUBUNIT 3"/>
    <property type="match status" value="1"/>
</dbReference>
<dbReference type="STRING" id="463025.BAU08_07095"/>
<gene>
    <name evidence="10" type="ORF">BAU08_07095</name>
</gene>
<dbReference type="InterPro" id="IPR013833">
    <property type="entry name" value="Cyt_c_oxidase_su3_a-hlx"/>
</dbReference>
<evidence type="ECO:0000259" key="9">
    <source>
        <dbReference type="PROSITE" id="PS50253"/>
    </source>
</evidence>
<feature type="domain" description="Heme-copper oxidase subunit III family profile" evidence="9">
    <location>
        <begin position="33"/>
        <end position="208"/>
    </location>
</feature>
<dbReference type="GO" id="GO:0005886">
    <property type="term" value="C:plasma membrane"/>
    <property type="evidence" value="ECO:0007669"/>
    <property type="project" value="UniProtKB-SubCell"/>
</dbReference>
<evidence type="ECO:0000256" key="2">
    <source>
        <dbReference type="ARBA" id="ARBA00010581"/>
    </source>
</evidence>
<keyword evidence="4 7" id="KW-0812">Transmembrane</keyword>
<name>A0A193FTP7_9BORD</name>
<evidence type="ECO:0000256" key="8">
    <source>
        <dbReference type="SAM" id="Phobius"/>
    </source>
</evidence>
<dbReference type="PANTHER" id="PTHR11403">
    <property type="entry name" value="CYTOCHROME C OXIDASE SUBUNIT III"/>
    <property type="match status" value="1"/>
</dbReference>
<evidence type="ECO:0000256" key="5">
    <source>
        <dbReference type="ARBA" id="ARBA00022989"/>
    </source>
</evidence>
<dbReference type="InterPro" id="IPR000298">
    <property type="entry name" value="Cyt_c_oxidase-like_su3"/>
</dbReference>
<organism evidence="10 11">
    <name type="scientific">Bordetella bronchialis</name>
    <dbReference type="NCBI Taxonomy" id="463025"/>
    <lineage>
        <taxon>Bacteria</taxon>
        <taxon>Pseudomonadati</taxon>
        <taxon>Pseudomonadota</taxon>
        <taxon>Betaproteobacteria</taxon>
        <taxon>Burkholderiales</taxon>
        <taxon>Alcaligenaceae</taxon>
        <taxon>Bordetella</taxon>
    </lineage>
</organism>
<dbReference type="InterPro" id="IPR024791">
    <property type="entry name" value="Cyt_c/ubiquinol_Oxase_su3"/>
</dbReference>
<feature type="transmembrane region" description="Helical" evidence="8">
    <location>
        <begin position="106"/>
        <end position="123"/>
    </location>
</feature>
<comment type="subcellular location">
    <subcellularLocation>
        <location evidence="1 7">Cell membrane</location>
        <topology evidence="1 7">Multi-pass membrane protein</topology>
    </subcellularLocation>
</comment>